<accession>A0A0F9P9A6</accession>
<name>A0A0F9P9A6_9ZZZZ</name>
<reference evidence="1" key="1">
    <citation type="journal article" date="2015" name="Nature">
        <title>Complex archaea that bridge the gap between prokaryotes and eukaryotes.</title>
        <authorList>
            <person name="Spang A."/>
            <person name="Saw J.H."/>
            <person name="Jorgensen S.L."/>
            <person name="Zaremba-Niedzwiedzka K."/>
            <person name="Martijn J."/>
            <person name="Lind A.E."/>
            <person name="van Eijk R."/>
            <person name="Schleper C."/>
            <person name="Guy L."/>
            <person name="Ettema T.J."/>
        </authorList>
    </citation>
    <scope>NUCLEOTIDE SEQUENCE</scope>
</reference>
<sequence length="116" mass="13378">MNIREILDQLEECNEEATVSCIIQSQKDGSLFFTEVLRTKIENNLVDIVVRNIKDKGITVKKLKNELGQYKASLPVFIKEDRLKPIRFHYEIIGVENNGDIVLLKLPTIMGDLYKQ</sequence>
<dbReference type="EMBL" id="LAZR01005727">
    <property type="protein sequence ID" value="KKM97605.1"/>
    <property type="molecule type" value="Genomic_DNA"/>
</dbReference>
<dbReference type="AlphaFoldDB" id="A0A0F9P9A6"/>
<organism evidence="1">
    <name type="scientific">marine sediment metagenome</name>
    <dbReference type="NCBI Taxonomy" id="412755"/>
    <lineage>
        <taxon>unclassified sequences</taxon>
        <taxon>metagenomes</taxon>
        <taxon>ecological metagenomes</taxon>
    </lineage>
</organism>
<evidence type="ECO:0000313" key="1">
    <source>
        <dbReference type="EMBL" id="KKM97605.1"/>
    </source>
</evidence>
<gene>
    <name evidence="1" type="ORF">LCGC14_1166330</name>
</gene>
<protein>
    <submittedName>
        <fullName evidence="1">Uncharacterized protein</fullName>
    </submittedName>
</protein>
<comment type="caution">
    <text evidence="1">The sequence shown here is derived from an EMBL/GenBank/DDBJ whole genome shotgun (WGS) entry which is preliminary data.</text>
</comment>
<proteinExistence type="predicted"/>